<proteinExistence type="predicted"/>
<organism evidence="1 2">
    <name type="scientific">Racocetra persica</name>
    <dbReference type="NCBI Taxonomy" id="160502"/>
    <lineage>
        <taxon>Eukaryota</taxon>
        <taxon>Fungi</taxon>
        <taxon>Fungi incertae sedis</taxon>
        <taxon>Mucoromycota</taxon>
        <taxon>Glomeromycotina</taxon>
        <taxon>Glomeromycetes</taxon>
        <taxon>Diversisporales</taxon>
        <taxon>Gigasporaceae</taxon>
        <taxon>Racocetra</taxon>
    </lineage>
</organism>
<comment type="caution">
    <text evidence="1">The sequence shown here is derived from an EMBL/GenBank/DDBJ whole genome shotgun (WGS) entry which is preliminary data.</text>
</comment>
<evidence type="ECO:0000313" key="2">
    <source>
        <dbReference type="Proteomes" id="UP000789920"/>
    </source>
</evidence>
<name>A0ACA9SBS5_9GLOM</name>
<dbReference type="EMBL" id="CAJVQC010110245">
    <property type="protein sequence ID" value="CAG8834830.1"/>
    <property type="molecule type" value="Genomic_DNA"/>
</dbReference>
<evidence type="ECO:0000313" key="1">
    <source>
        <dbReference type="EMBL" id="CAG8834830.1"/>
    </source>
</evidence>
<accession>A0ACA9SBS5</accession>
<sequence length="276" mass="30873">SVTGATIPFFHHNDATRMLMAINMQRQAVACLKNEEPLVASGIEASLLENSPLTVKAEEKGIVKYVDSQQIIIQEKNRKKKIYPLEQLVVSNKNTLGFSLPLVKKGESVSKGQMLACGNQASNGELSLGYAIILSERLVKEDILTSFFVKKHTIIRHNTKYGPEIFTSSLPHVGKKQHPQLGRNGIVKIGSRVKGNDILIGKITPEPSPHKENEEELLLMSILGEKTRRFVNSSLRLPAEEAGIVYQVRRKKISKNKKDKDLELVEVFVSQKRKIE</sequence>
<feature type="non-terminal residue" evidence="1">
    <location>
        <position position="1"/>
    </location>
</feature>
<reference evidence="1" key="1">
    <citation type="submission" date="2021-06" db="EMBL/GenBank/DDBJ databases">
        <authorList>
            <person name="Kallberg Y."/>
            <person name="Tangrot J."/>
            <person name="Rosling A."/>
        </authorList>
    </citation>
    <scope>NUCLEOTIDE SEQUENCE</scope>
    <source>
        <strain evidence="1">MA461A</strain>
    </source>
</reference>
<dbReference type="Proteomes" id="UP000789920">
    <property type="component" value="Unassembled WGS sequence"/>
</dbReference>
<gene>
    <name evidence="1" type="ORF">RPERSI_LOCUS29324</name>
</gene>
<keyword evidence="2" id="KW-1185">Reference proteome</keyword>
<feature type="non-terminal residue" evidence="1">
    <location>
        <position position="276"/>
    </location>
</feature>
<protein>
    <submittedName>
        <fullName evidence="1">12368_t:CDS:1</fullName>
    </submittedName>
</protein>